<proteinExistence type="predicted"/>
<dbReference type="CDD" id="cd07067">
    <property type="entry name" value="HP_PGM_like"/>
    <property type="match status" value="1"/>
</dbReference>
<keyword evidence="1" id="KW-0378">Hydrolase</keyword>
<evidence type="ECO:0000256" key="1">
    <source>
        <dbReference type="ARBA" id="ARBA00022801"/>
    </source>
</evidence>
<dbReference type="PANTHER" id="PTHR46517">
    <property type="entry name" value="FRUCTOSE-2,6-BISPHOSPHATASE TIGAR"/>
    <property type="match status" value="1"/>
</dbReference>
<dbReference type="PANTHER" id="PTHR46517:SF1">
    <property type="entry name" value="FRUCTOSE-2,6-BISPHOSPHATASE TIGAR"/>
    <property type="match status" value="1"/>
</dbReference>
<reference evidence="4" key="1">
    <citation type="journal article" date="2019" name="Int. J. Syst. Evol. Microbiol.">
        <title>The Global Catalogue of Microorganisms (GCM) 10K type strain sequencing project: providing services to taxonomists for standard genome sequencing and annotation.</title>
        <authorList>
            <consortium name="The Broad Institute Genomics Platform"/>
            <consortium name="The Broad Institute Genome Sequencing Center for Infectious Disease"/>
            <person name="Wu L."/>
            <person name="Ma J."/>
        </authorList>
    </citation>
    <scope>NUCLEOTIDE SEQUENCE [LARGE SCALE GENOMIC DNA]</scope>
    <source>
        <strain evidence="4">CCM 8947</strain>
    </source>
</reference>
<evidence type="ECO:0000256" key="2">
    <source>
        <dbReference type="SAM" id="Phobius"/>
    </source>
</evidence>
<feature type="transmembrane region" description="Helical" evidence="2">
    <location>
        <begin position="153"/>
        <end position="175"/>
    </location>
</feature>
<dbReference type="EMBL" id="JBHTOG010000044">
    <property type="protein sequence ID" value="MFD1432796.1"/>
    <property type="molecule type" value="Genomic_DNA"/>
</dbReference>
<keyword evidence="2" id="KW-0472">Membrane</keyword>
<dbReference type="InterPro" id="IPR029033">
    <property type="entry name" value="His_PPase_superfam"/>
</dbReference>
<dbReference type="SUPFAM" id="SSF53254">
    <property type="entry name" value="Phosphoglycerate mutase-like"/>
    <property type="match status" value="1"/>
</dbReference>
<name>A0ABW4CTG1_9LACO</name>
<dbReference type="InterPro" id="IPR013078">
    <property type="entry name" value="His_Pase_superF_clade-1"/>
</dbReference>
<dbReference type="Pfam" id="PF00300">
    <property type="entry name" value="His_Phos_1"/>
    <property type="match status" value="1"/>
</dbReference>
<evidence type="ECO:0000313" key="4">
    <source>
        <dbReference type="Proteomes" id="UP001597192"/>
    </source>
</evidence>
<dbReference type="InterPro" id="IPR051695">
    <property type="entry name" value="Phosphoglycerate_Mutase"/>
</dbReference>
<sequence>MTEFYFVRHGQTTINRRKAFNGGLSDSPLTKLGVTAAQEVGQALSSVQFTQVLASSMPRAVATANWIMASNQFRARTPLQPVAGLREMKLGQWDGRTVAEVNDDARVAIYMTDTVRFDAEVASVIGSETYRAALTRSLAVIQTACATYPTGKILVVGHGIIFLLLLNTLVGVPFADLRHHKIVKNATVTKLVTLDGKNFERRYWGLPAADLSDFIQNNSKK</sequence>
<keyword evidence="4" id="KW-1185">Reference proteome</keyword>
<organism evidence="3 4">
    <name type="scientific">Lacticaseibacillus yichunensis</name>
    <dbReference type="NCBI Taxonomy" id="2486015"/>
    <lineage>
        <taxon>Bacteria</taxon>
        <taxon>Bacillati</taxon>
        <taxon>Bacillota</taxon>
        <taxon>Bacilli</taxon>
        <taxon>Lactobacillales</taxon>
        <taxon>Lactobacillaceae</taxon>
        <taxon>Lacticaseibacillus</taxon>
    </lineage>
</organism>
<keyword evidence="2" id="KW-0812">Transmembrane</keyword>
<keyword evidence="2" id="KW-1133">Transmembrane helix</keyword>
<dbReference type="SMART" id="SM00855">
    <property type="entry name" value="PGAM"/>
    <property type="match status" value="1"/>
</dbReference>
<gene>
    <name evidence="3" type="ORF">ACFQ47_08950</name>
</gene>
<comment type="caution">
    <text evidence="3">The sequence shown here is derived from an EMBL/GenBank/DDBJ whole genome shotgun (WGS) entry which is preliminary data.</text>
</comment>
<protein>
    <submittedName>
        <fullName evidence="3">Histidine phosphatase family protein</fullName>
    </submittedName>
</protein>
<dbReference type="Gene3D" id="3.40.50.1240">
    <property type="entry name" value="Phosphoglycerate mutase-like"/>
    <property type="match status" value="1"/>
</dbReference>
<dbReference type="Proteomes" id="UP001597192">
    <property type="component" value="Unassembled WGS sequence"/>
</dbReference>
<accession>A0ABW4CTG1</accession>
<evidence type="ECO:0000313" key="3">
    <source>
        <dbReference type="EMBL" id="MFD1432796.1"/>
    </source>
</evidence>
<dbReference type="RefSeq" id="WP_125695836.1">
    <property type="nucleotide sequence ID" value="NZ_JBHTOG010000044.1"/>
</dbReference>